<comment type="caution">
    <text evidence="1">The sequence shown here is derived from an EMBL/GenBank/DDBJ whole genome shotgun (WGS) entry which is preliminary data.</text>
</comment>
<accession>A0A1A7BHB6</accession>
<keyword evidence="2" id="KW-1185">Reference proteome</keyword>
<evidence type="ECO:0000313" key="1">
    <source>
        <dbReference type="EMBL" id="OBV11943.1"/>
    </source>
</evidence>
<gene>
    <name evidence="1" type="ORF">I603_0074</name>
</gene>
<sequence length="125" mass="13806">MQDKRRKLRYGLPMGLNVAPDSGQFVRHLVTHAGRLRRDASVALREGDHERAAALIEQAEILAADVRYLVDAMEERQTGEFMRLAVEQHAAATSRRSKPWIGARAKRVGAMIGAGLAISLALSEF</sequence>
<protein>
    <submittedName>
        <fullName evidence="1">Uncharacterized protein</fullName>
    </submittedName>
</protein>
<proteinExistence type="predicted"/>
<dbReference type="AlphaFoldDB" id="A0A1A7BHB6"/>
<evidence type="ECO:0000313" key="2">
    <source>
        <dbReference type="Proteomes" id="UP000092484"/>
    </source>
</evidence>
<dbReference type="STRING" id="1300349.I603_0074"/>
<dbReference type="EMBL" id="LZYB01000001">
    <property type="protein sequence ID" value="OBV11943.1"/>
    <property type="molecule type" value="Genomic_DNA"/>
</dbReference>
<dbReference type="Proteomes" id="UP000092484">
    <property type="component" value="Unassembled WGS sequence"/>
</dbReference>
<organism evidence="1 2">
    <name type="scientific">Erythrobacter dokdonensis DSW-74</name>
    <dbReference type="NCBI Taxonomy" id="1300349"/>
    <lineage>
        <taxon>Bacteria</taxon>
        <taxon>Pseudomonadati</taxon>
        <taxon>Pseudomonadota</taxon>
        <taxon>Alphaproteobacteria</taxon>
        <taxon>Sphingomonadales</taxon>
        <taxon>Erythrobacteraceae</taxon>
        <taxon>Erythrobacter/Porphyrobacter group</taxon>
        <taxon>Erythrobacter</taxon>
    </lineage>
</organism>
<name>A0A1A7BHB6_9SPHN</name>
<reference evidence="1 2" key="1">
    <citation type="submission" date="2016-06" db="EMBL/GenBank/DDBJ databases">
        <title>Genome sequence of Porphyrobacter dokdonensis DSW-74.</title>
        <authorList>
            <person name="Kim J.F."/>
            <person name="Song J.Y."/>
        </authorList>
    </citation>
    <scope>NUCLEOTIDE SEQUENCE [LARGE SCALE GENOMIC DNA]</scope>
    <source>
        <strain evidence="1 2">DSW-74</strain>
    </source>
</reference>